<dbReference type="CDD" id="cd08472">
    <property type="entry name" value="PBP2_CrgA_like_3"/>
    <property type="match status" value="1"/>
</dbReference>
<evidence type="ECO:0000256" key="2">
    <source>
        <dbReference type="ARBA" id="ARBA00023015"/>
    </source>
</evidence>
<evidence type="ECO:0000259" key="5">
    <source>
        <dbReference type="PROSITE" id="PS50931"/>
    </source>
</evidence>
<dbReference type="SUPFAM" id="SSF46785">
    <property type="entry name" value="Winged helix' DNA-binding domain"/>
    <property type="match status" value="1"/>
</dbReference>
<dbReference type="EMBL" id="CABFWF030000008">
    <property type="protein sequence ID" value="CAD7029698.1"/>
    <property type="molecule type" value="Genomic_DNA"/>
</dbReference>
<keyword evidence="3" id="KW-0238">DNA-binding</keyword>
<dbReference type="Gene3D" id="3.40.190.290">
    <property type="match status" value="1"/>
</dbReference>
<feature type="domain" description="HTH lysR-type" evidence="5">
    <location>
        <begin position="1"/>
        <end position="59"/>
    </location>
</feature>
<dbReference type="SUPFAM" id="SSF53850">
    <property type="entry name" value="Periplasmic binding protein-like II"/>
    <property type="match status" value="1"/>
</dbReference>
<protein>
    <submittedName>
        <fullName evidence="6">LysR family transcriptional regulator</fullName>
    </submittedName>
</protein>
<name>A0ABM8PHD1_9HYPH</name>
<dbReference type="Pfam" id="PF03466">
    <property type="entry name" value="LysR_substrate"/>
    <property type="match status" value="1"/>
</dbReference>
<gene>
    <name evidence="6" type="ORF">REJC140_02737</name>
</gene>
<comment type="similarity">
    <text evidence="1">Belongs to the LysR transcriptional regulatory family.</text>
</comment>
<dbReference type="InterPro" id="IPR005119">
    <property type="entry name" value="LysR_subst-bd"/>
</dbReference>
<organism evidence="6 7">
    <name type="scientific">Pseudorhizobium endolithicum</name>
    <dbReference type="NCBI Taxonomy" id="1191678"/>
    <lineage>
        <taxon>Bacteria</taxon>
        <taxon>Pseudomonadati</taxon>
        <taxon>Pseudomonadota</taxon>
        <taxon>Alphaproteobacteria</taxon>
        <taxon>Hyphomicrobiales</taxon>
        <taxon>Rhizobiaceae</taxon>
        <taxon>Rhizobium/Agrobacterium group</taxon>
        <taxon>Pseudorhizobium</taxon>
    </lineage>
</organism>
<keyword evidence="7" id="KW-1185">Reference proteome</keyword>
<evidence type="ECO:0000256" key="4">
    <source>
        <dbReference type="ARBA" id="ARBA00023163"/>
    </source>
</evidence>
<reference evidence="6 7" key="1">
    <citation type="submission" date="2020-11" db="EMBL/GenBank/DDBJ databases">
        <authorList>
            <person name="Lassalle F."/>
        </authorList>
    </citation>
    <scope>NUCLEOTIDE SEQUENCE [LARGE SCALE GENOMIC DNA]</scope>
    <source>
        <strain evidence="6 7">JC140</strain>
    </source>
</reference>
<comment type="caution">
    <text evidence="6">The sequence shown here is derived from an EMBL/GenBank/DDBJ whole genome shotgun (WGS) entry which is preliminary data.</text>
</comment>
<keyword evidence="4" id="KW-0804">Transcription</keyword>
<evidence type="ECO:0000313" key="6">
    <source>
        <dbReference type="EMBL" id="CAD7029698.1"/>
    </source>
</evidence>
<accession>A0ABM8PHD1</accession>
<dbReference type="PROSITE" id="PS50931">
    <property type="entry name" value="HTH_LYSR"/>
    <property type="match status" value="1"/>
</dbReference>
<dbReference type="Pfam" id="PF00126">
    <property type="entry name" value="HTH_1"/>
    <property type="match status" value="1"/>
</dbReference>
<evidence type="ECO:0000256" key="3">
    <source>
        <dbReference type="ARBA" id="ARBA00023125"/>
    </source>
</evidence>
<dbReference type="InterPro" id="IPR036388">
    <property type="entry name" value="WH-like_DNA-bd_sf"/>
</dbReference>
<dbReference type="InterPro" id="IPR036390">
    <property type="entry name" value="WH_DNA-bd_sf"/>
</dbReference>
<dbReference type="RefSeq" id="WP_142591968.1">
    <property type="nucleotide sequence ID" value="NZ_CABFWF030000008.1"/>
</dbReference>
<evidence type="ECO:0000313" key="7">
    <source>
        <dbReference type="Proteomes" id="UP000606921"/>
    </source>
</evidence>
<dbReference type="PANTHER" id="PTHR30537:SF17">
    <property type="entry name" value="LYSR-FAMILY REGULATORY PROTEIN"/>
    <property type="match status" value="1"/>
</dbReference>
<proteinExistence type="inferred from homology"/>
<keyword evidence="2" id="KW-0805">Transcription regulation</keyword>
<dbReference type="Proteomes" id="UP000606921">
    <property type="component" value="Unassembled WGS sequence"/>
</dbReference>
<evidence type="ECO:0000256" key="1">
    <source>
        <dbReference type="ARBA" id="ARBA00009437"/>
    </source>
</evidence>
<dbReference type="InterPro" id="IPR000847">
    <property type="entry name" value="LysR_HTH_N"/>
</dbReference>
<dbReference type="PANTHER" id="PTHR30537">
    <property type="entry name" value="HTH-TYPE TRANSCRIPTIONAL REGULATOR"/>
    <property type="match status" value="1"/>
</dbReference>
<dbReference type="Gene3D" id="1.10.10.10">
    <property type="entry name" value="Winged helix-like DNA-binding domain superfamily/Winged helix DNA-binding domain"/>
    <property type="match status" value="1"/>
</dbReference>
<dbReference type="InterPro" id="IPR058163">
    <property type="entry name" value="LysR-type_TF_proteobact-type"/>
</dbReference>
<sequence>MDQLSAMRAFVRVVETGNFTRAARSLDMSKTTVTNMVQNLEGHLKAKLLNRTTRQVAVTTEGALYYERAAQFLADLDELDGSISSSQAQPSGRLRVEMAGAFADLIVIPSLCDFYCRYPQITLDIGVGDRLVDYIAENVDCALRAGTPTDQSLIARKVGEIGMKTYASPGFIEMFGMPEHPSDLETRFFSVGYLNAQAGKVLPMEFRREGEAIEITPRYAVSVNDSRSYVAAALSGMGVVQAPQFMVREAVAKGDLIEVMTDWEREPLPLYIVYPRTRHLGNKVRVFVDWLVKLLKETSAGDAAPVRPAMAARKKKAGAGTEPAPVAIAAE</sequence>